<evidence type="ECO:0000313" key="10">
    <source>
        <dbReference type="EMBL" id="WAR17955.1"/>
    </source>
</evidence>
<dbReference type="SUPFAM" id="SSF53474">
    <property type="entry name" value="alpha/beta-Hydrolases"/>
    <property type="match status" value="1"/>
</dbReference>
<comment type="similarity">
    <text evidence="2 7">Belongs to the peptidase S9A family.</text>
</comment>
<feature type="domain" description="Peptidase S9A N-terminal" evidence="9">
    <location>
        <begin position="175"/>
        <end position="284"/>
    </location>
</feature>
<dbReference type="InterPro" id="IPR001375">
    <property type="entry name" value="Peptidase_S9_cat"/>
</dbReference>
<evidence type="ECO:0000256" key="4">
    <source>
        <dbReference type="ARBA" id="ARBA00022670"/>
    </source>
</evidence>
<keyword evidence="4 7" id="KW-0645">Protease</keyword>
<accession>A0ABY7F738</accession>
<dbReference type="EMBL" id="CP111021">
    <property type="protein sequence ID" value="WAR17955.1"/>
    <property type="molecule type" value="Genomic_DNA"/>
</dbReference>
<dbReference type="PRINTS" id="PR00862">
    <property type="entry name" value="PROLIGOPTASE"/>
</dbReference>
<gene>
    <name evidence="10" type="ORF">MAR_032549</name>
</gene>
<feature type="domain" description="Peptidase S9 prolyl oligopeptidase catalytic" evidence="8">
    <location>
        <begin position="370"/>
        <end position="436"/>
    </location>
</feature>
<feature type="domain" description="Peptidase S9A N-terminal" evidence="9">
    <location>
        <begin position="99"/>
        <end position="124"/>
    </location>
</feature>
<organism evidence="10 11">
    <name type="scientific">Mya arenaria</name>
    <name type="common">Soft-shell clam</name>
    <dbReference type="NCBI Taxonomy" id="6604"/>
    <lineage>
        <taxon>Eukaryota</taxon>
        <taxon>Metazoa</taxon>
        <taxon>Spiralia</taxon>
        <taxon>Lophotrochozoa</taxon>
        <taxon>Mollusca</taxon>
        <taxon>Bivalvia</taxon>
        <taxon>Autobranchia</taxon>
        <taxon>Heteroconchia</taxon>
        <taxon>Euheterodonta</taxon>
        <taxon>Imparidentia</taxon>
        <taxon>Neoheterodontei</taxon>
        <taxon>Myida</taxon>
        <taxon>Myoidea</taxon>
        <taxon>Myidae</taxon>
        <taxon>Mya</taxon>
    </lineage>
</organism>
<dbReference type="PANTHER" id="PTHR42881">
    <property type="entry name" value="PROLYL ENDOPEPTIDASE"/>
    <property type="match status" value="1"/>
</dbReference>
<keyword evidence="11" id="KW-1185">Reference proteome</keyword>
<evidence type="ECO:0000256" key="1">
    <source>
        <dbReference type="ARBA" id="ARBA00001070"/>
    </source>
</evidence>
<name>A0ABY7F738_MYAAR</name>
<evidence type="ECO:0000256" key="6">
    <source>
        <dbReference type="ARBA" id="ARBA00022825"/>
    </source>
</evidence>
<dbReference type="InterPro" id="IPR029058">
    <property type="entry name" value="AB_hydrolase_fold"/>
</dbReference>
<comment type="catalytic activity">
    <reaction evidence="1">
        <text>Hydrolysis of Pro-|-Xaa &gt;&gt; Ala-|-Xaa in oligopeptides.</text>
        <dbReference type="EC" id="3.4.21.26"/>
    </reaction>
</comment>
<evidence type="ECO:0000259" key="8">
    <source>
        <dbReference type="Pfam" id="PF00326"/>
    </source>
</evidence>
<reference evidence="10" key="1">
    <citation type="submission" date="2022-11" db="EMBL/GenBank/DDBJ databases">
        <title>Centuries of genome instability and evolution in soft-shell clam transmissible cancer (bioRxiv).</title>
        <authorList>
            <person name="Hart S.F.M."/>
            <person name="Yonemitsu M.A."/>
            <person name="Giersch R.M."/>
            <person name="Beal B.F."/>
            <person name="Arriagada G."/>
            <person name="Davis B.W."/>
            <person name="Ostrander E.A."/>
            <person name="Goff S.P."/>
            <person name="Metzger M.J."/>
        </authorList>
    </citation>
    <scope>NUCLEOTIDE SEQUENCE</scope>
    <source>
        <strain evidence="10">MELC-2E11</strain>
        <tissue evidence="10">Siphon/mantle</tissue>
    </source>
</reference>
<dbReference type="PANTHER" id="PTHR42881:SF2">
    <property type="entry name" value="PROLYL ENDOPEPTIDASE"/>
    <property type="match status" value="1"/>
</dbReference>
<dbReference type="Pfam" id="PF02897">
    <property type="entry name" value="Peptidase_S9_N"/>
    <property type="match status" value="2"/>
</dbReference>
<protein>
    <recommendedName>
        <fullName evidence="3 7">Prolyl endopeptidase</fullName>
        <ecNumber evidence="7">3.4.21.-</ecNumber>
    </recommendedName>
</protein>
<dbReference type="Pfam" id="PF00326">
    <property type="entry name" value="Peptidase_S9"/>
    <property type="match status" value="1"/>
</dbReference>
<dbReference type="EC" id="3.4.21.-" evidence="7"/>
<dbReference type="SUPFAM" id="SSF50993">
    <property type="entry name" value="Peptidase/esterase 'gauge' domain"/>
    <property type="match status" value="1"/>
</dbReference>
<keyword evidence="6 7" id="KW-0720">Serine protease</keyword>
<dbReference type="Gene3D" id="2.130.10.120">
    <property type="entry name" value="Prolyl oligopeptidase, N-terminal domain"/>
    <property type="match status" value="1"/>
</dbReference>
<dbReference type="Proteomes" id="UP001164746">
    <property type="component" value="Chromosome 10"/>
</dbReference>
<evidence type="ECO:0000256" key="3">
    <source>
        <dbReference type="ARBA" id="ARBA00016310"/>
    </source>
</evidence>
<evidence type="ECO:0000259" key="9">
    <source>
        <dbReference type="Pfam" id="PF02897"/>
    </source>
</evidence>
<dbReference type="InterPro" id="IPR023302">
    <property type="entry name" value="Pept_S9A_N"/>
</dbReference>
<sequence>MERALPGIGLMPRPPWKWSRAPSLVPGGPYRDASVSRVDPSERMFENVSEFSLLNPSGHINHQTEIRVLPTGLSLEDLASLTSSTAAVEEFLILFFVPKIPDPYQWLEDPDSEETRAFVDAQNARYPEGDGKADGTETTSNLHQKLYYHVLGTKVRRLYFTDLSLLIGGIDGLVPFVKVVDNFDAEYEYITNEESLFTFKTNLNSPNYKLINIDFSNHAMEHWVTLVPEHEKNVLEWAACVHGNRLNQLYVHELVLGSQLCHLPLEVGTIVGYSGKKKDDEVFRDIKVKNFQFEEFTTDQVFYTSKDGTKIPMFLVHKKGLKMDGNNPVMLYGYGGFNISITPSFSVSRLVFLQHLGGVYAVANIRGGGLIINGGSNGGLLVGACANQRPELFGCAIAQVGVMDMLKFHKFTIGHAWTTDFGCSDDPEQFKWLIKLKN</sequence>
<dbReference type="InterPro" id="IPR051167">
    <property type="entry name" value="Prolyl_oligopep/macrocyclase"/>
</dbReference>
<evidence type="ECO:0000256" key="5">
    <source>
        <dbReference type="ARBA" id="ARBA00022801"/>
    </source>
</evidence>
<evidence type="ECO:0000256" key="7">
    <source>
        <dbReference type="RuleBase" id="RU368024"/>
    </source>
</evidence>
<evidence type="ECO:0000313" key="11">
    <source>
        <dbReference type="Proteomes" id="UP001164746"/>
    </source>
</evidence>
<proteinExistence type="inferred from homology"/>
<keyword evidence="5 7" id="KW-0378">Hydrolase</keyword>
<dbReference type="Gene3D" id="3.40.50.1820">
    <property type="entry name" value="alpha/beta hydrolase"/>
    <property type="match status" value="2"/>
</dbReference>
<dbReference type="InterPro" id="IPR002470">
    <property type="entry name" value="Peptidase_S9A"/>
</dbReference>
<evidence type="ECO:0000256" key="2">
    <source>
        <dbReference type="ARBA" id="ARBA00005228"/>
    </source>
</evidence>